<organism evidence="3 4">
    <name type="scientific">Methylobacter tundripaludum</name>
    <dbReference type="NCBI Taxonomy" id="173365"/>
    <lineage>
        <taxon>Bacteria</taxon>
        <taxon>Pseudomonadati</taxon>
        <taxon>Pseudomonadota</taxon>
        <taxon>Gammaproteobacteria</taxon>
        <taxon>Methylococcales</taxon>
        <taxon>Methylococcaceae</taxon>
        <taxon>Methylobacter</taxon>
    </lineage>
</organism>
<dbReference type="Pfam" id="PF01880">
    <property type="entry name" value="Desulfoferrodox"/>
    <property type="match status" value="1"/>
</dbReference>
<evidence type="ECO:0000256" key="1">
    <source>
        <dbReference type="SAM" id="SignalP"/>
    </source>
</evidence>
<dbReference type="RefSeq" id="WP_104427455.1">
    <property type="nucleotide sequence ID" value="NZ_PTIZ01000001.1"/>
</dbReference>
<gene>
    <name evidence="3" type="ORF">B0F87_101461</name>
</gene>
<evidence type="ECO:0000313" key="3">
    <source>
        <dbReference type="EMBL" id="PPK78079.1"/>
    </source>
</evidence>
<dbReference type="AlphaFoldDB" id="A0A2S6HKR2"/>
<dbReference type="GO" id="GO:0005506">
    <property type="term" value="F:iron ion binding"/>
    <property type="evidence" value="ECO:0007669"/>
    <property type="project" value="InterPro"/>
</dbReference>
<sequence>MERRDFIRLSVASAGASLIAPALTMAAGDEQATASRDIYYTKEAPGRWAGKVATHLPTIEITKAEDITTVKIVTPHEIKGYEHYIVKHVLLDKNYKFIDEHLFDPTKDSAAVSTFTLKNYSGAVYALSLCNKHDLWLNSADA</sequence>
<evidence type="ECO:0000313" key="4">
    <source>
        <dbReference type="Proteomes" id="UP000240010"/>
    </source>
</evidence>
<dbReference type="GO" id="GO:0016491">
    <property type="term" value="F:oxidoreductase activity"/>
    <property type="evidence" value="ECO:0007669"/>
    <property type="project" value="InterPro"/>
</dbReference>
<dbReference type="InterPro" id="IPR036073">
    <property type="entry name" value="Desulfoferrodoxin_Fe-bd_dom_sf"/>
</dbReference>
<dbReference type="Gene3D" id="2.60.40.730">
    <property type="entry name" value="SOR catalytic domain"/>
    <property type="match status" value="1"/>
</dbReference>
<feature type="chain" id="PRO_5015602720" evidence="1">
    <location>
        <begin position="27"/>
        <end position="142"/>
    </location>
</feature>
<feature type="domain" description="Desulfoferrodoxin ferrous iron-binding" evidence="2">
    <location>
        <begin position="51"/>
        <end position="138"/>
    </location>
</feature>
<name>A0A2S6HKR2_9GAMM</name>
<protein>
    <submittedName>
        <fullName evidence="3">Superoxide reductase</fullName>
    </submittedName>
</protein>
<accession>A0A2S6HKR2</accession>
<dbReference type="SUPFAM" id="SSF49367">
    <property type="entry name" value="Superoxide reductase-like"/>
    <property type="match status" value="1"/>
</dbReference>
<proteinExistence type="predicted"/>
<keyword evidence="1" id="KW-0732">Signal</keyword>
<comment type="caution">
    <text evidence="3">The sequence shown here is derived from an EMBL/GenBank/DDBJ whole genome shotgun (WGS) entry which is preliminary data.</text>
</comment>
<dbReference type="EMBL" id="PTIZ01000001">
    <property type="protein sequence ID" value="PPK78079.1"/>
    <property type="molecule type" value="Genomic_DNA"/>
</dbReference>
<dbReference type="Proteomes" id="UP000240010">
    <property type="component" value="Unassembled WGS sequence"/>
</dbReference>
<dbReference type="InterPro" id="IPR002742">
    <property type="entry name" value="Desulfoferrodoxin_Fe-bd_dom"/>
</dbReference>
<reference evidence="3 4" key="1">
    <citation type="submission" date="2018-02" db="EMBL/GenBank/DDBJ databases">
        <title>Subsurface microbial communities from deep shales in Ohio and West Virginia, USA.</title>
        <authorList>
            <person name="Wrighton K."/>
        </authorList>
    </citation>
    <scope>NUCLEOTIDE SEQUENCE [LARGE SCALE GENOMIC DNA]</scope>
    <source>
        <strain evidence="3 4">OWC-DMM</strain>
    </source>
</reference>
<feature type="signal peptide" evidence="1">
    <location>
        <begin position="1"/>
        <end position="26"/>
    </location>
</feature>
<evidence type="ECO:0000259" key="2">
    <source>
        <dbReference type="Pfam" id="PF01880"/>
    </source>
</evidence>